<evidence type="ECO:0000313" key="1">
    <source>
        <dbReference type="EMBL" id="MCF8716347.1"/>
    </source>
</evidence>
<protein>
    <submittedName>
        <fullName evidence="1">DUF4221 family protein</fullName>
    </submittedName>
</protein>
<dbReference type="RefSeq" id="WP_236960685.1">
    <property type="nucleotide sequence ID" value="NZ_JAETXX010000016.1"/>
</dbReference>
<dbReference type="EMBL" id="JAETXX010000016">
    <property type="protein sequence ID" value="MCF8716347.1"/>
    <property type="molecule type" value="Genomic_DNA"/>
</dbReference>
<dbReference type="Pfam" id="PF13970">
    <property type="entry name" value="DUF4221"/>
    <property type="match status" value="1"/>
</dbReference>
<comment type="caution">
    <text evidence="1">The sequence shown here is derived from an EMBL/GenBank/DDBJ whole genome shotgun (WGS) entry which is preliminary data.</text>
</comment>
<proteinExistence type="predicted"/>
<dbReference type="Proteomes" id="UP000829517">
    <property type="component" value="Unassembled WGS sequence"/>
</dbReference>
<name>A0ABS9J7F2_9FLAO</name>
<accession>A0ABS9J7F2</accession>
<evidence type="ECO:0000313" key="2">
    <source>
        <dbReference type="Proteomes" id="UP000829517"/>
    </source>
</evidence>
<dbReference type="PROSITE" id="PS51257">
    <property type="entry name" value="PROKAR_LIPOPROTEIN"/>
    <property type="match status" value="1"/>
</dbReference>
<dbReference type="InterPro" id="IPR025316">
    <property type="entry name" value="DUF4221"/>
</dbReference>
<sequence>MRVLLGIIIVFTFYSCSESIAKIKNEKEGELNASIKLVEVGSKSFSLDSDTAPQPQYIQIVKDSTGTREITFLNNYNNSIYYYNYDSSQFTNKITFDKNGPDAIKNPMGYYIKNKDSIYIYDMGTADVKISNMEGRVSNSISLRGVEDSKTWFSQYPQYIPRTVIPLMATNDELMLTGQIMRTVPEDMVDIFRFTSHVNFKTNKVHFTHHYPRELYGNNYNWEGEIFTDVYPLLDVANKRFIYSFPISHRLYISGINSSDYTKVYAGSNEVGTIESIDKEPENVNRTELLSHIIKTDEYTAILYDKYREVYYRFLLKSIPNAKKSTQFKEKELAVIVMDKEFNYLGETIIGEWKEWNWYNSFVTEEGLNIEFLEKSDIEELYLNLKIFIPEKL</sequence>
<organism evidence="1 2">
    <name type="scientific">Joostella atrarenae</name>
    <dbReference type="NCBI Taxonomy" id="679257"/>
    <lineage>
        <taxon>Bacteria</taxon>
        <taxon>Pseudomonadati</taxon>
        <taxon>Bacteroidota</taxon>
        <taxon>Flavobacteriia</taxon>
        <taxon>Flavobacteriales</taxon>
        <taxon>Flavobacteriaceae</taxon>
        <taxon>Joostella</taxon>
    </lineage>
</organism>
<keyword evidence="2" id="KW-1185">Reference proteome</keyword>
<reference evidence="1 2" key="1">
    <citation type="submission" date="2021-01" db="EMBL/GenBank/DDBJ databases">
        <title>Genome sequencing of Joostella atrarenae M1-2 (= KCTC 23194).</title>
        <authorList>
            <person name="Zakaria M.R."/>
            <person name="Lam M.Q."/>
            <person name="Chong C.S."/>
        </authorList>
    </citation>
    <scope>NUCLEOTIDE SEQUENCE [LARGE SCALE GENOMIC DNA]</scope>
    <source>
        <strain evidence="1 2">M1-2</strain>
    </source>
</reference>
<gene>
    <name evidence="1" type="ORF">JM658_16070</name>
</gene>